<evidence type="ECO:0000256" key="1">
    <source>
        <dbReference type="SAM" id="Phobius"/>
    </source>
</evidence>
<dbReference type="EMBL" id="FNPG01000018">
    <property type="protein sequence ID" value="SDY46364.1"/>
    <property type="molecule type" value="Genomic_DNA"/>
</dbReference>
<evidence type="ECO:0000313" key="2">
    <source>
        <dbReference type="EMBL" id="SDY46364.1"/>
    </source>
</evidence>
<keyword evidence="1" id="KW-0812">Transmembrane</keyword>
<evidence type="ECO:0008006" key="4">
    <source>
        <dbReference type="Google" id="ProtNLM"/>
    </source>
</evidence>
<dbReference type="OrthoDB" id="2064865at2"/>
<dbReference type="Proteomes" id="UP000183918">
    <property type="component" value="Unassembled WGS sequence"/>
</dbReference>
<dbReference type="STRING" id="1122142.SAMN02910414_01626"/>
<sequence>MLKLKLIKLNLYATNLKDNFINGKSSIFDKKIKGSYTIEAAILVPLLLGVFLVTCNLSIFMYQEINNEHEEKKIENMWEVNDFYLTQFNKDEPYVAK</sequence>
<proteinExistence type="predicted"/>
<name>A0A1H3K4B6_9FIRM</name>
<protein>
    <recommendedName>
        <fullName evidence="4">TadE-like protein</fullName>
    </recommendedName>
</protein>
<keyword evidence="1" id="KW-0472">Membrane</keyword>
<keyword evidence="1" id="KW-1133">Transmembrane helix</keyword>
<reference evidence="2 3" key="1">
    <citation type="submission" date="2016-10" db="EMBL/GenBank/DDBJ databases">
        <authorList>
            <person name="de Groot N.N."/>
        </authorList>
    </citation>
    <scope>NUCLEOTIDE SEQUENCE [LARGE SCALE GENOMIC DNA]</scope>
    <source>
        <strain evidence="2 3">DSM 14045</strain>
    </source>
</reference>
<keyword evidence="3" id="KW-1185">Reference proteome</keyword>
<evidence type="ECO:0000313" key="3">
    <source>
        <dbReference type="Proteomes" id="UP000183918"/>
    </source>
</evidence>
<dbReference type="AlphaFoldDB" id="A0A1H3K4B6"/>
<gene>
    <name evidence="2" type="ORF">SAMN02910414_01626</name>
</gene>
<organism evidence="2 3">
    <name type="scientific">Lachnobacterium bovis DSM 14045</name>
    <dbReference type="NCBI Taxonomy" id="1122142"/>
    <lineage>
        <taxon>Bacteria</taxon>
        <taxon>Bacillati</taxon>
        <taxon>Bacillota</taxon>
        <taxon>Clostridia</taxon>
        <taxon>Lachnospirales</taxon>
        <taxon>Lachnospiraceae</taxon>
        <taxon>Lachnobacterium</taxon>
    </lineage>
</organism>
<feature type="transmembrane region" description="Helical" evidence="1">
    <location>
        <begin position="40"/>
        <end position="62"/>
    </location>
</feature>
<dbReference type="RefSeq" id="WP_074717917.1">
    <property type="nucleotide sequence ID" value="NZ_FNPG01000018.1"/>
</dbReference>
<accession>A0A1H3K4B6</accession>